<dbReference type="VEuPathDB" id="PiroplasmaDB:BBOV_IV003750"/>
<reference evidence="1" key="1">
    <citation type="journal article" date="2014" name="BMC Genomics">
        <title>The Babesia bovis gene and promoter model: an update from full-length EST analysis.</title>
        <authorList>
            <person name="Yamagishi J."/>
            <person name="Wakaguri H."/>
            <person name="Yokoyama N."/>
            <person name="Yamashita R."/>
            <person name="Suzuki Y."/>
            <person name="Xuan X."/>
            <person name="Igarashi I."/>
        </authorList>
    </citation>
    <scope>NUCLEOTIDE SEQUENCE</scope>
    <source>
        <strain evidence="1">Texas</strain>
    </source>
</reference>
<sequence length="276" mass="31329">MNVSYSNPNGKADLFVNPIIAENIKIKDAFSQTEDVLRNCAVMRLRQIINLLPENISEQFMSQNVFNFDHYLATQLGSLPGGSLSDVIINQVTRHLVKEILQNHAQHITDVSDERELETYLTYIISTTLEHSTLPAMAPYCKGLDISSKLRYEQLYRLLAGKSGNQRFNQILSRLASQSPGADTNEDFEEMVTKLKDIPNIELPAEIQKRLRMMPPGKLPTDLAEDIARYLSELLLNNETEQQLSKLRGNYHSNVQDAVSNYILNRLQTPHMVTVV</sequence>
<dbReference type="EMBL" id="AK441435">
    <property type="protein sequence ID" value="BAN65229.1"/>
    <property type="molecule type" value="mRNA"/>
</dbReference>
<name>S6BGG5_BABBO</name>
<dbReference type="AlphaFoldDB" id="S6BGG5"/>
<gene>
    <name evidence="1" type="primary">BBOV_IV003750</name>
</gene>
<protein>
    <submittedName>
        <fullName evidence="1">Uncharacterized protein</fullName>
    </submittedName>
</protein>
<evidence type="ECO:0000313" key="1">
    <source>
        <dbReference type="EMBL" id="BAN65229.1"/>
    </source>
</evidence>
<proteinExistence type="evidence at transcript level"/>
<organism evidence="1">
    <name type="scientific">Babesia bovis</name>
    <dbReference type="NCBI Taxonomy" id="5865"/>
    <lineage>
        <taxon>Eukaryota</taxon>
        <taxon>Sar</taxon>
        <taxon>Alveolata</taxon>
        <taxon>Apicomplexa</taxon>
        <taxon>Aconoidasida</taxon>
        <taxon>Piroplasmida</taxon>
        <taxon>Babesiidae</taxon>
        <taxon>Babesia</taxon>
    </lineage>
</organism>
<accession>S6BGG5</accession>